<evidence type="ECO:0000256" key="1">
    <source>
        <dbReference type="SAM" id="MobiDB-lite"/>
    </source>
</evidence>
<protein>
    <submittedName>
        <fullName evidence="3">Uncharacterized protein</fullName>
    </submittedName>
</protein>
<feature type="compositionally biased region" description="Low complexity" evidence="1">
    <location>
        <begin position="155"/>
        <end position="193"/>
    </location>
</feature>
<feature type="chain" id="PRO_5040172373" evidence="2">
    <location>
        <begin position="26"/>
        <end position="232"/>
    </location>
</feature>
<evidence type="ECO:0000313" key="4">
    <source>
        <dbReference type="Proteomes" id="UP001153069"/>
    </source>
</evidence>
<dbReference type="AlphaFoldDB" id="A0A9N8EBS2"/>
<keyword evidence="2" id="KW-0732">Signal</keyword>
<accession>A0A9N8EBS2</accession>
<dbReference type="Proteomes" id="UP001153069">
    <property type="component" value="Unassembled WGS sequence"/>
</dbReference>
<evidence type="ECO:0000313" key="3">
    <source>
        <dbReference type="EMBL" id="CAB9518482.1"/>
    </source>
</evidence>
<sequence length="232" mass="24348">MYNFNTTKATLFFLGLAAAVSSSAASSDECKGIQDCNTCVMNGCGWTGVTCFDSCSYVMSDRCYSHASFPLLQSQQICSIQAAKNRDWDLCRSQGSDCQSCTATSLSASPQDSCYWHPVLQDCTPGIVSGWSIGTDTCSTELSNSNADSITASSTASSSYSSSSAGTATSSSSTTISSVPTNIETSTSTSSTETETHNNIRGSTSSSATNSNSNNNNDKQKSPSWLKKVLLP</sequence>
<feature type="compositionally biased region" description="Low complexity" evidence="1">
    <location>
        <begin position="203"/>
        <end position="217"/>
    </location>
</feature>
<feature type="region of interest" description="Disordered" evidence="1">
    <location>
        <begin position="155"/>
        <end position="232"/>
    </location>
</feature>
<evidence type="ECO:0000256" key="2">
    <source>
        <dbReference type="SAM" id="SignalP"/>
    </source>
</evidence>
<reference evidence="3" key="1">
    <citation type="submission" date="2020-06" db="EMBL/GenBank/DDBJ databases">
        <authorList>
            <consortium name="Plant Systems Biology data submission"/>
        </authorList>
    </citation>
    <scope>NUCLEOTIDE SEQUENCE</scope>
    <source>
        <strain evidence="3">D6</strain>
    </source>
</reference>
<proteinExistence type="predicted"/>
<organism evidence="3 4">
    <name type="scientific">Seminavis robusta</name>
    <dbReference type="NCBI Taxonomy" id="568900"/>
    <lineage>
        <taxon>Eukaryota</taxon>
        <taxon>Sar</taxon>
        <taxon>Stramenopiles</taxon>
        <taxon>Ochrophyta</taxon>
        <taxon>Bacillariophyta</taxon>
        <taxon>Bacillariophyceae</taxon>
        <taxon>Bacillariophycidae</taxon>
        <taxon>Naviculales</taxon>
        <taxon>Naviculaceae</taxon>
        <taxon>Seminavis</taxon>
    </lineage>
</organism>
<gene>
    <name evidence="3" type="ORF">SEMRO_938_G222340.1</name>
</gene>
<comment type="caution">
    <text evidence="3">The sequence shown here is derived from an EMBL/GenBank/DDBJ whole genome shotgun (WGS) entry which is preliminary data.</text>
</comment>
<keyword evidence="4" id="KW-1185">Reference proteome</keyword>
<dbReference type="EMBL" id="CAICTM010000936">
    <property type="protein sequence ID" value="CAB9518482.1"/>
    <property type="molecule type" value="Genomic_DNA"/>
</dbReference>
<name>A0A9N8EBS2_9STRA</name>
<feature type="signal peptide" evidence="2">
    <location>
        <begin position="1"/>
        <end position="25"/>
    </location>
</feature>